<keyword evidence="4" id="KW-1185">Reference proteome</keyword>
<comment type="caution">
    <text evidence="3">The sequence shown here is derived from an EMBL/GenBank/DDBJ whole genome shotgun (WGS) entry which is preliminary data.</text>
</comment>
<dbReference type="eggNOG" id="COG3875">
    <property type="taxonomic scope" value="Bacteria"/>
</dbReference>
<dbReference type="Proteomes" id="UP000003240">
    <property type="component" value="Unassembled WGS sequence"/>
</dbReference>
<dbReference type="AlphaFoldDB" id="F7NGG5"/>
<feature type="domain" description="Lactate racemase C-terminal" evidence="2">
    <location>
        <begin position="284"/>
        <end position="421"/>
    </location>
</feature>
<dbReference type="OrthoDB" id="9770545at2"/>
<dbReference type="Pfam" id="PF09861">
    <property type="entry name" value="Lar_N"/>
    <property type="match status" value="1"/>
</dbReference>
<evidence type="ECO:0000259" key="2">
    <source>
        <dbReference type="Pfam" id="PF21113"/>
    </source>
</evidence>
<dbReference type="PANTHER" id="PTHR33171:SF17">
    <property type="entry name" value="LARA-LIKE N-TERMINAL DOMAIN-CONTAINING PROTEIN"/>
    <property type="match status" value="1"/>
</dbReference>
<dbReference type="NCBIfam" id="NF033504">
    <property type="entry name" value="Ni_dep_LarA"/>
    <property type="match status" value="1"/>
</dbReference>
<proteinExistence type="predicted"/>
<reference evidence="3 4" key="1">
    <citation type="journal article" date="2011" name="EMBO J.">
        <title>Structural diversity of bacterial flagellar motors.</title>
        <authorList>
            <person name="Chen S."/>
            <person name="Beeby M."/>
            <person name="Murphy G.E."/>
            <person name="Leadbetter J.R."/>
            <person name="Hendrixson D.R."/>
            <person name="Briegel A."/>
            <person name="Li Z."/>
            <person name="Shi J."/>
            <person name="Tocheva E.I."/>
            <person name="Muller A."/>
            <person name="Dobro M.J."/>
            <person name="Jensen G.J."/>
        </authorList>
    </citation>
    <scope>NUCLEOTIDE SEQUENCE [LARGE SCALE GENOMIC DNA]</scope>
    <source>
        <strain evidence="3 4">DSM 6540</strain>
    </source>
</reference>
<feature type="domain" description="LarA-like N-terminal" evidence="1">
    <location>
        <begin position="10"/>
        <end position="208"/>
    </location>
</feature>
<name>F7NGG5_9FIRM</name>
<dbReference type="Pfam" id="PF21113">
    <property type="entry name" value="LarA_C"/>
    <property type="match status" value="1"/>
</dbReference>
<sequence>MADKIVEFGFGSQTVKFALPAEKIINEIEGQPAQPITDVPAALRQALSNPIDSPPLKKLVAKGDKVAIIGSDITRAWIKYEQFLPALLDELNSAGVPDSDMFIVVGLGGHRAHTPQEDEAVYGKEVCRRVKIYQHDAFDKNSLSYIGKTSRGVEAYINKRVAEADKVILTGGIVYHLMAGFGGGRKSIMPGISAYTSIQGNHLLCMHKEVGKGISSEVGSSLKEGNPMYEDMLEIAALAKPTFLVNSVYTPEGQFARFVAGHWKTAWEEGCREVERIYGIPIAEKADLVVASSGGFPKDINLYQGSKTIDNAYMAAKPNGVIICFMECRDIAEPPEFSDWFKHPTLLDFEKAVRKNFTIPGFVAFKCAVIARENPLIVVTKPENVDFIKKTGMIPATSAEEALAIAKEKLGREDYTITVMGHAANTVPLYKG</sequence>
<dbReference type="RefSeq" id="WP_004093730.1">
    <property type="nucleotide sequence ID" value="NZ_AFGF01000049.1"/>
</dbReference>
<evidence type="ECO:0000313" key="4">
    <source>
        <dbReference type="Proteomes" id="UP000003240"/>
    </source>
</evidence>
<accession>F7NGG5</accession>
<dbReference type="InterPro" id="IPR048520">
    <property type="entry name" value="LarA_C"/>
</dbReference>
<dbReference type="InterPro" id="IPR018657">
    <property type="entry name" value="LarA-like_N"/>
</dbReference>
<dbReference type="GO" id="GO:0050043">
    <property type="term" value="F:lactate racemase activity"/>
    <property type="evidence" value="ECO:0007669"/>
    <property type="project" value="InterPro"/>
</dbReference>
<dbReference type="EMBL" id="AFGF01000049">
    <property type="protein sequence ID" value="EGO64769.1"/>
    <property type="molecule type" value="Genomic_DNA"/>
</dbReference>
<dbReference type="STRING" id="1009370.ALO_05765"/>
<dbReference type="PANTHER" id="PTHR33171">
    <property type="entry name" value="LAR_N DOMAIN-CONTAINING PROTEIN"/>
    <property type="match status" value="1"/>
</dbReference>
<evidence type="ECO:0000313" key="3">
    <source>
        <dbReference type="EMBL" id="EGO64769.1"/>
    </source>
</evidence>
<dbReference type="Gene3D" id="3.90.226.30">
    <property type="match status" value="1"/>
</dbReference>
<dbReference type="InterPro" id="IPR048068">
    <property type="entry name" value="LarA-like"/>
</dbReference>
<organism evidence="3 4">
    <name type="scientific">Acetonema longum DSM 6540</name>
    <dbReference type="NCBI Taxonomy" id="1009370"/>
    <lineage>
        <taxon>Bacteria</taxon>
        <taxon>Bacillati</taxon>
        <taxon>Bacillota</taxon>
        <taxon>Negativicutes</taxon>
        <taxon>Acetonemataceae</taxon>
        <taxon>Acetonema</taxon>
    </lineage>
</organism>
<protein>
    <submittedName>
        <fullName evidence="3">Uncharacterized protein</fullName>
    </submittedName>
</protein>
<dbReference type="InterPro" id="IPR043166">
    <property type="entry name" value="LarA-like_C"/>
</dbReference>
<gene>
    <name evidence="3" type="ORF">ALO_05765</name>
</gene>
<evidence type="ECO:0000259" key="1">
    <source>
        <dbReference type="Pfam" id="PF09861"/>
    </source>
</evidence>
<dbReference type="Gene3D" id="3.40.50.11440">
    <property type="match status" value="1"/>
</dbReference>
<dbReference type="InterPro" id="IPR047926">
    <property type="entry name" value="Ni_dep_LarA"/>
</dbReference>